<dbReference type="VEuPathDB" id="FungiDB:CPSG_00848"/>
<proteinExistence type="predicted"/>
<reference evidence="2" key="1">
    <citation type="journal article" date="2010" name="Genome Res.">
        <title>Population genomic sequencing of Coccidioides fungi reveals recent hybridization and transposon control.</title>
        <authorList>
            <person name="Neafsey D.E."/>
            <person name="Barker B.M."/>
            <person name="Sharpton T.J."/>
            <person name="Stajich J.E."/>
            <person name="Park D.J."/>
            <person name="Whiston E."/>
            <person name="Hung C.-Y."/>
            <person name="McMahan C."/>
            <person name="White J."/>
            <person name="Sykes S."/>
            <person name="Heiman D."/>
            <person name="Young S."/>
            <person name="Zeng Q."/>
            <person name="Abouelleil A."/>
            <person name="Aftuck L."/>
            <person name="Bessette D."/>
            <person name="Brown A."/>
            <person name="FitzGerald M."/>
            <person name="Lui A."/>
            <person name="Macdonald J.P."/>
            <person name="Priest M."/>
            <person name="Orbach M.J."/>
            <person name="Galgiani J.N."/>
            <person name="Kirkland T.N."/>
            <person name="Cole G.T."/>
            <person name="Birren B.W."/>
            <person name="Henn M.R."/>
            <person name="Taylor J.W."/>
            <person name="Rounsley S.D."/>
        </authorList>
    </citation>
    <scope>NUCLEOTIDE SEQUENCE [LARGE SCALE GENOMIC DNA]</scope>
    <source>
        <strain evidence="2">RMSCC 757 / Silveira</strain>
    </source>
</reference>
<gene>
    <name evidence="1" type="ORF">CPSG_00848</name>
</gene>
<evidence type="ECO:0000313" key="2">
    <source>
        <dbReference type="Proteomes" id="UP000002497"/>
    </source>
</evidence>
<sequence length="193" mass="21464">MTEEDRPTWILPGNECDNSSWRELNHSTLFARCAPLLFTHMSILKPFVQHNFTPLSTRRGKITDSDYRGNYWEIQGHADITAKTDLNGLPRELYSRCLANGMVATPPSTGVARWCSPVPASWALFRTFPNLSAAGWKAPCERPIGSLSAPQHGGTHRRLAGSPGAIQHPGFGLSHGPFRQASCVSAKRYWNYE</sequence>
<evidence type="ECO:0000313" key="1">
    <source>
        <dbReference type="EMBL" id="EFW22949.1"/>
    </source>
</evidence>
<protein>
    <submittedName>
        <fullName evidence="1">Predicted protein</fullName>
    </submittedName>
</protein>
<dbReference type="EMBL" id="GL636486">
    <property type="protein sequence ID" value="EFW22949.1"/>
    <property type="molecule type" value="Genomic_DNA"/>
</dbReference>
<dbReference type="AlphaFoldDB" id="E9CTF7"/>
<reference evidence="2" key="2">
    <citation type="submission" date="2010-03" db="EMBL/GenBank/DDBJ databases">
        <title>The genome sequence of Coccidioides posadasii strain Silveira.</title>
        <authorList>
            <consortium name="The Broad Institute Genome Sequencing Center for Infectious Disease"/>
            <person name="Neafsey D."/>
            <person name="Orbach M."/>
            <person name="Henn M.R."/>
            <person name="Cole G.T."/>
            <person name="Galgiani J."/>
            <person name="Gardner M.J."/>
            <person name="Kirkland T.N."/>
            <person name="Taylor J.W."/>
            <person name="Young S.K."/>
            <person name="Zeng Q."/>
            <person name="Koehrsen M."/>
            <person name="Alvarado L."/>
            <person name="Berlin A."/>
            <person name="Borenstein D."/>
            <person name="Chapman S.B."/>
            <person name="Chen Z."/>
            <person name="Engels R."/>
            <person name="Freedman E."/>
            <person name="Gellesch M."/>
            <person name="Goldberg J."/>
            <person name="Griggs A."/>
            <person name="Gujja S."/>
            <person name="Heilman E."/>
            <person name="Heiman D."/>
            <person name="Howarth C."/>
            <person name="Jen D."/>
            <person name="Larson L."/>
            <person name="Mehta T."/>
            <person name="Neiman D."/>
            <person name="Park D."/>
            <person name="Pearson M."/>
            <person name="Richards J."/>
            <person name="Roberts A."/>
            <person name="Saif S."/>
            <person name="Shea T."/>
            <person name="Shenoy N."/>
            <person name="Sisk P."/>
            <person name="Stolte C."/>
            <person name="Sykes S."/>
            <person name="Walk T."/>
            <person name="White J."/>
            <person name="Yandava C."/>
            <person name="Haas B."/>
            <person name="Nusbaum C."/>
            <person name="Birren B."/>
        </authorList>
    </citation>
    <scope>NUCLEOTIDE SEQUENCE [LARGE SCALE GENOMIC DNA]</scope>
    <source>
        <strain evidence="2">RMSCC 757 / Silveira</strain>
    </source>
</reference>
<dbReference type="Proteomes" id="UP000002497">
    <property type="component" value="Unassembled WGS sequence"/>
</dbReference>
<name>E9CTF7_COCPS</name>
<organism evidence="2">
    <name type="scientific">Coccidioides posadasii (strain RMSCC 757 / Silveira)</name>
    <name type="common">Valley fever fungus</name>
    <dbReference type="NCBI Taxonomy" id="443226"/>
    <lineage>
        <taxon>Eukaryota</taxon>
        <taxon>Fungi</taxon>
        <taxon>Dikarya</taxon>
        <taxon>Ascomycota</taxon>
        <taxon>Pezizomycotina</taxon>
        <taxon>Eurotiomycetes</taxon>
        <taxon>Eurotiomycetidae</taxon>
        <taxon>Onygenales</taxon>
        <taxon>Onygenaceae</taxon>
        <taxon>Coccidioides</taxon>
    </lineage>
</organism>
<dbReference type="HOGENOM" id="CLU_1408615_0_0_1"/>
<keyword evidence="2" id="KW-1185">Reference proteome</keyword>
<accession>E9CTF7</accession>